<dbReference type="Proteomes" id="UP000610846">
    <property type="component" value="Unassembled WGS sequence"/>
</dbReference>
<keyword evidence="8" id="KW-1185">Reference proteome</keyword>
<protein>
    <submittedName>
        <fullName evidence="7">Sensor histidine kinase</fullName>
    </submittedName>
</protein>
<evidence type="ECO:0000259" key="6">
    <source>
        <dbReference type="Pfam" id="PF07730"/>
    </source>
</evidence>
<dbReference type="Pfam" id="PF07730">
    <property type="entry name" value="HisKA_3"/>
    <property type="match status" value="1"/>
</dbReference>
<dbReference type="EMBL" id="JACYHB010000015">
    <property type="protein sequence ID" value="MBD8080391.1"/>
    <property type="molecule type" value="Genomic_DNA"/>
</dbReference>
<evidence type="ECO:0000313" key="8">
    <source>
        <dbReference type="Proteomes" id="UP000610846"/>
    </source>
</evidence>
<feature type="region of interest" description="Disordered" evidence="4">
    <location>
        <begin position="409"/>
        <end position="437"/>
    </location>
</feature>
<name>A0A927J1U8_9MICO</name>
<dbReference type="InterPro" id="IPR036890">
    <property type="entry name" value="HATPase_C_sf"/>
</dbReference>
<feature type="transmembrane region" description="Helical" evidence="5">
    <location>
        <begin position="89"/>
        <end position="109"/>
    </location>
</feature>
<evidence type="ECO:0000256" key="3">
    <source>
        <dbReference type="ARBA" id="ARBA00023012"/>
    </source>
</evidence>
<dbReference type="GO" id="GO:0046983">
    <property type="term" value="F:protein dimerization activity"/>
    <property type="evidence" value="ECO:0007669"/>
    <property type="project" value="InterPro"/>
</dbReference>
<organism evidence="7 8">
    <name type="scientific">Cellulosimicrobium arenosum</name>
    <dbReference type="NCBI Taxonomy" id="2708133"/>
    <lineage>
        <taxon>Bacteria</taxon>
        <taxon>Bacillati</taxon>
        <taxon>Actinomycetota</taxon>
        <taxon>Actinomycetes</taxon>
        <taxon>Micrococcales</taxon>
        <taxon>Promicromonosporaceae</taxon>
        <taxon>Cellulosimicrobium</taxon>
    </lineage>
</organism>
<dbReference type="AlphaFoldDB" id="A0A927J1U8"/>
<dbReference type="RefSeq" id="WP_191829975.1">
    <property type="nucleotide sequence ID" value="NZ_JACYHB010000015.1"/>
</dbReference>
<proteinExistence type="predicted"/>
<evidence type="ECO:0000256" key="2">
    <source>
        <dbReference type="ARBA" id="ARBA00022777"/>
    </source>
</evidence>
<feature type="transmembrane region" description="Helical" evidence="5">
    <location>
        <begin position="121"/>
        <end position="141"/>
    </location>
</feature>
<feature type="transmembrane region" description="Helical" evidence="5">
    <location>
        <begin position="27"/>
        <end position="46"/>
    </location>
</feature>
<keyword evidence="3" id="KW-0902">Two-component regulatory system</keyword>
<feature type="domain" description="Signal transduction histidine kinase subgroup 3 dimerisation and phosphoacceptor" evidence="6">
    <location>
        <begin position="222"/>
        <end position="288"/>
    </location>
</feature>
<reference evidence="7" key="1">
    <citation type="journal article" date="2018" name="Curr. Microbiol.">
        <title>Cellulosimicrobium arenosum sp. nov., Isolated from Marine Sediment Sand.</title>
        <authorList>
            <person name="Oh M."/>
            <person name="Kim J.H."/>
            <person name="Yoon J.H."/>
            <person name="Schumann P."/>
            <person name="Kim W."/>
        </authorList>
    </citation>
    <scope>NUCLEOTIDE SEQUENCE</scope>
    <source>
        <strain evidence="7">KCTC 49039</strain>
    </source>
</reference>
<dbReference type="Gene3D" id="3.30.565.10">
    <property type="entry name" value="Histidine kinase-like ATPase, C-terminal domain"/>
    <property type="match status" value="1"/>
</dbReference>
<dbReference type="CDD" id="cd16917">
    <property type="entry name" value="HATPase_UhpB-NarQ-NarX-like"/>
    <property type="match status" value="1"/>
</dbReference>
<dbReference type="SUPFAM" id="SSF55874">
    <property type="entry name" value="ATPase domain of HSP90 chaperone/DNA topoisomerase II/histidine kinase"/>
    <property type="match status" value="1"/>
</dbReference>
<dbReference type="PANTHER" id="PTHR24421:SF63">
    <property type="entry name" value="SENSOR HISTIDINE KINASE DESK"/>
    <property type="match status" value="1"/>
</dbReference>
<evidence type="ECO:0000313" key="7">
    <source>
        <dbReference type="EMBL" id="MBD8080391.1"/>
    </source>
</evidence>
<gene>
    <name evidence="7" type="ORF">IF651_15145</name>
</gene>
<dbReference type="Gene3D" id="1.20.5.1930">
    <property type="match status" value="1"/>
</dbReference>
<keyword evidence="1" id="KW-0808">Transferase</keyword>
<dbReference type="GO" id="GO:0016020">
    <property type="term" value="C:membrane"/>
    <property type="evidence" value="ECO:0007669"/>
    <property type="project" value="InterPro"/>
</dbReference>
<dbReference type="InterPro" id="IPR011712">
    <property type="entry name" value="Sig_transdc_His_kin_sub3_dim/P"/>
</dbReference>
<keyword evidence="5" id="KW-0472">Membrane</keyword>
<keyword evidence="2 7" id="KW-0418">Kinase</keyword>
<reference evidence="7" key="2">
    <citation type="submission" date="2020-09" db="EMBL/GenBank/DDBJ databases">
        <authorList>
            <person name="Yu Y."/>
        </authorList>
    </citation>
    <scope>NUCLEOTIDE SEQUENCE</scope>
    <source>
        <strain evidence="7">KCTC 49039</strain>
    </source>
</reference>
<evidence type="ECO:0000256" key="1">
    <source>
        <dbReference type="ARBA" id="ARBA00022679"/>
    </source>
</evidence>
<evidence type="ECO:0000256" key="5">
    <source>
        <dbReference type="SAM" id="Phobius"/>
    </source>
</evidence>
<dbReference type="PANTHER" id="PTHR24421">
    <property type="entry name" value="NITRATE/NITRITE SENSOR PROTEIN NARX-RELATED"/>
    <property type="match status" value="1"/>
</dbReference>
<feature type="transmembrane region" description="Helical" evidence="5">
    <location>
        <begin position="146"/>
        <end position="164"/>
    </location>
</feature>
<keyword evidence="5" id="KW-1133">Transmembrane helix</keyword>
<accession>A0A927J1U8</accession>
<keyword evidence="5" id="KW-0812">Transmembrane</keyword>
<feature type="transmembrane region" description="Helical" evidence="5">
    <location>
        <begin position="58"/>
        <end position="77"/>
    </location>
</feature>
<comment type="caution">
    <text evidence="7">The sequence shown here is derived from an EMBL/GenBank/DDBJ whole genome shotgun (WGS) entry which is preliminary data.</text>
</comment>
<dbReference type="GO" id="GO:0000155">
    <property type="term" value="F:phosphorelay sensor kinase activity"/>
    <property type="evidence" value="ECO:0007669"/>
    <property type="project" value="InterPro"/>
</dbReference>
<dbReference type="InterPro" id="IPR050482">
    <property type="entry name" value="Sensor_HK_TwoCompSys"/>
</dbReference>
<sequence>MRSRPRTFLEVWSRRTAPERFDTYTRWSLYLISGSEPLLALALVGVDPTFSRDTLGVWLVLVLAHTAVCLASLRAGISHFLGGQVPRRTLLAALAILSLAVGVLGFWTFPVGSPEDVVASSRYYALLLGLGFGTLAAVPLLSFRRLALLGLVLSAGTGCSVWVGTGPITATSAGMAVGLGLSTALMLVAIFGSYRVSVWMLGVVWEQERHRVVHARLAVAEERLRFSRDLHDVFGRTLSVVAVKSELAAELASRGRPGAEEQMLEVRRIAQDALREVRAVVAGYRATDLPAELAGARSVLRSAGIDTTVHGEGTPVGAQAQEALAWAVREAVTNVVRHSDARSCTITLHRDDASSVVEVVNDGVPVGAVAGRGSGLVGLAERLDGAGGRIETWSDGDRFGLVARVPDRRAPVVGTSGPGRADDLALPVPGPTTKDRP</sequence>
<evidence type="ECO:0000256" key="4">
    <source>
        <dbReference type="SAM" id="MobiDB-lite"/>
    </source>
</evidence>